<gene>
    <name evidence="2" type="ORF">LCGC14_2377600</name>
</gene>
<dbReference type="InterPro" id="IPR001309">
    <property type="entry name" value="Pept_C14_p20"/>
</dbReference>
<proteinExistence type="predicted"/>
<feature type="domain" description="Caspase family p20" evidence="1">
    <location>
        <begin position="19"/>
        <end position="60"/>
    </location>
</feature>
<feature type="non-terminal residue" evidence="2">
    <location>
        <position position="60"/>
    </location>
</feature>
<protein>
    <recommendedName>
        <fullName evidence="1">Caspase family p20 domain-containing protein</fullName>
    </recommendedName>
</protein>
<dbReference type="InterPro" id="IPR029030">
    <property type="entry name" value="Caspase-like_dom_sf"/>
</dbReference>
<dbReference type="GO" id="GO:0006508">
    <property type="term" value="P:proteolysis"/>
    <property type="evidence" value="ECO:0007669"/>
    <property type="project" value="InterPro"/>
</dbReference>
<dbReference type="SUPFAM" id="SSF52129">
    <property type="entry name" value="Caspase-like"/>
    <property type="match status" value="1"/>
</dbReference>
<accession>A0A0F9EED2</accession>
<dbReference type="PROSITE" id="PS50208">
    <property type="entry name" value="CASPASE_P20"/>
    <property type="match status" value="1"/>
</dbReference>
<name>A0A0F9EED2_9ZZZZ</name>
<organism evidence="2">
    <name type="scientific">marine sediment metagenome</name>
    <dbReference type="NCBI Taxonomy" id="412755"/>
    <lineage>
        <taxon>unclassified sequences</taxon>
        <taxon>metagenomes</taxon>
        <taxon>ecological metagenomes</taxon>
    </lineage>
</organism>
<dbReference type="InterPro" id="IPR011600">
    <property type="entry name" value="Pept_C14_caspase"/>
</dbReference>
<dbReference type="AlphaFoldDB" id="A0A0F9EED2"/>
<evidence type="ECO:0000259" key="1">
    <source>
        <dbReference type="PROSITE" id="PS50208"/>
    </source>
</evidence>
<reference evidence="2" key="1">
    <citation type="journal article" date="2015" name="Nature">
        <title>Complex archaea that bridge the gap between prokaryotes and eukaryotes.</title>
        <authorList>
            <person name="Spang A."/>
            <person name="Saw J.H."/>
            <person name="Jorgensen S.L."/>
            <person name="Zaremba-Niedzwiedzka K."/>
            <person name="Martijn J."/>
            <person name="Lind A.E."/>
            <person name="van Eijk R."/>
            <person name="Schleper C."/>
            <person name="Guy L."/>
            <person name="Ettema T.J."/>
        </authorList>
    </citation>
    <scope>NUCLEOTIDE SEQUENCE</scope>
</reference>
<dbReference type="EMBL" id="LAZR01035185">
    <property type="protein sequence ID" value="KKL28196.1"/>
    <property type="molecule type" value="Genomic_DNA"/>
</dbReference>
<dbReference type="Pfam" id="PF00656">
    <property type="entry name" value="Peptidase_C14"/>
    <property type="match status" value="1"/>
</dbReference>
<sequence>MRLTTILLMLILPIAAAAQDRVAMVIGMSDYEGAAASDGPREDAEALTDALSAQGFDVTT</sequence>
<evidence type="ECO:0000313" key="2">
    <source>
        <dbReference type="EMBL" id="KKL28196.1"/>
    </source>
</evidence>
<comment type="caution">
    <text evidence="2">The sequence shown here is derived from an EMBL/GenBank/DDBJ whole genome shotgun (WGS) entry which is preliminary data.</text>
</comment>
<dbReference type="GO" id="GO:0004197">
    <property type="term" value="F:cysteine-type endopeptidase activity"/>
    <property type="evidence" value="ECO:0007669"/>
    <property type="project" value="InterPro"/>
</dbReference>
<dbReference type="Gene3D" id="3.40.50.1460">
    <property type="match status" value="1"/>
</dbReference>